<dbReference type="Gene3D" id="3.40.50.360">
    <property type="match status" value="1"/>
</dbReference>
<dbReference type="eggNOG" id="COG0655">
    <property type="taxonomic scope" value="Bacteria"/>
</dbReference>
<evidence type="ECO:0000313" key="1">
    <source>
        <dbReference type="EMBL" id="ABA88817.1"/>
    </source>
</evidence>
<dbReference type="OrthoDB" id="6398207at2"/>
<dbReference type="SUPFAM" id="SSF52218">
    <property type="entry name" value="Flavoproteins"/>
    <property type="match status" value="1"/>
</dbReference>
<reference evidence="2" key="1">
    <citation type="submission" date="2005-10" db="EMBL/GenBank/DDBJ databases">
        <title>Complete sequence of Pelobacter carbinolicus DSM 2380.</title>
        <authorList>
            <person name="Copeland A."/>
            <person name="Lucas S."/>
            <person name="Lapidus A."/>
            <person name="Barry K."/>
            <person name="Detter J.C."/>
            <person name="Glavina T."/>
            <person name="Hammon N."/>
            <person name="Israni S."/>
            <person name="Pitluck S."/>
            <person name="Chertkov O."/>
            <person name="Schmutz J."/>
            <person name="Larimer F."/>
            <person name="Land M."/>
            <person name="Kyrpides N."/>
            <person name="Ivanova N."/>
            <person name="Richardson P."/>
        </authorList>
    </citation>
    <scope>NUCLEOTIDE SEQUENCE [LARGE SCALE GENOMIC DNA]</scope>
    <source>
        <strain evidence="2">DSM 2380 / NBRC 103641 / GraBd1</strain>
    </source>
</reference>
<dbReference type="Proteomes" id="UP000002534">
    <property type="component" value="Chromosome"/>
</dbReference>
<gene>
    <name evidence="1" type="ordered locus">Pcar_1572</name>
</gene>
<dbReference type="STRING" id="338963.Pcar_1572"/>
<accession>Q3A490</accession>
<dbReference type="KEGG" id="pca:Pcar_1572"/>
<dbReference type="InterPro" id="IPR029039">
    <property type="entry name" value="Flavoprotein-like_sf"/>
</dbReference>
<protein>
    <submittedName>
        <fullName evidence="1">Flavin-binding protein, putative</fullName>
    </submittedName>
</protein>
<dbReference type="HOGENOM" id="CLU_050993_4_2_7"/>
<keyword evidence="2" id="KW-1185">Reference proteome</keyword>
<dbReference type="RefSeq" id="WP_011341301.1">
    <property type="nucleotide sequence ID" value="NC_007498.2"/>
</dbReference>
<organism evidence="1 2">
    <name type="scientific">Syntrophotalea carbinolica (strain DSM 2380 / NBRC 103641 / GraBd1)</name>
    <name type="common">Pelobacter carbinolicus</name>
    <dbReference type="NCBI Taxonomy" id="338963"/>
    <lineage>
        <taxon>Bacteria</taxon>
        <taxon>Pseudomonadati</taxon>
        <taxon>Thermodesulfobacteriota</taxon>
        <taxon>Desulfuromonadia</taxon>
        <taxon>Desulfuromonadales</taxon>
        <taxon>Syntrophotaleaceae</taxon>
        <taxon>Syntrophotalea</taxon>
    </lineage>
</organism>
<dbReference type="EMBL" id="CP000142">
    <property type="protein sequence ID" value="ABA88817.1"/>
    <property type="molecule type" value="Genomic_DNA"/>
</dbReference>
<reference evidence="1 2" key="2">
    <citation type="journal article" date="2012" name="BMC Genomics">
        <title>The genome of Pelobacter carbinolicus reveals surprising metabolic capabilities and physiological features.</title>
        <authorList>
            <person name="Aklujkar M."/>
            <person name="Haveman S.A."/>
            <person name="Didonato R.Jr."/>
            <person name="Chertkov O."/>
            <person name="Han C.S."/>
            <person name="Land M.L."/>
            <person name="Brown P."/>
            <person name="Lovley D.R."/>
        </authorList>
    </citation>
    <scope>NUCLEOTIDE SEQUENCE [LARGE SCALE GENOMIC DNA]</scope>
    <source>
        <strain evidence="2">DSM 2380 / NBRC 103641 / GraBd1</strain>
    </source>
</reference>
<evidence type="ECO:0000313" key="2">
    <source>
        <dbReference type="Proteomes" id="UP000002534"/>
    </source>
</evidence>
<sequence length="194" mass="21132">MTAVILCDCSEDDLGEYILLKCLCDEISVSHEIQWVDVAALNIATCKKCHRCRPHGDCVLPEDDAHRVGRMVFAADALVVGLSTTPDALGGRFVHLLERISASLNFKNNKGETCPWHHGRSAVVVCSEKKTPHASINQVSNRPADCYLLKTLSAGGFDLIGLVSSYNHYSTCIDDLPIEKARALGRSLSNAKPI</sequence>
<dbReference type="AlphaFoldDB" id="Q3A490"/>
<proteinExistence type="predicted"/>
<name>Q3A490_SYNC1</name>